<dbReference type="Gene3D" id="3.40.50.1000">
    <property type="entry name" value="HAD superfamily/HAD-like"/>
    <property type="match status" value="1"/>
</dbReference>
<dbReference type="SFLD" id="SFLDG01140">
    <property type="entry name" value="C2.B:_Phosphomannomutase_and_P"/>
    <property type="match status" value="1"/>
</dbReference>
<dbReference type="RefSeq" id="WP_107589452.1">
    <property type="nucleotide sequence ID" value="NZ_PZIZ01000002.1"/>
</dbReference>
<evidence type="ECO:0000313" key="1">
    <source>
        <dbReference type="EMBL" id="RIL44552.1"/>
    </source>
</evidence>
<dbReference type="SUPFAM" id="SSF56784">
    <property type="entry name" value="HAD-like"/>
    <property type="match status" value="1"/>
</dbReference>
<protein>
    <submittedName>
        <fullName evidence="1">Cof-type HAD-IIB family hydrolase</fullName>
    </submittedName>
</protein>
<dbReference type="PANTHER" id="PTHR10000">
    <property type="entry name" value="PHOSPHOSERINE PHOSPHATASE"/>
    <property type="match status" value="1"/>
</dbReference>
<gene>
    <name evidence="1" type="ORF">BUZ01_00850</name>
</gene>
<dbReference type="Gene3D" id="3.30.1240.10">
    <property type="match status" value="1"/>
</dbReference>
<dbReference type="InterPro" id="IPR036412">
    <property type="entry name" value="HAD-like_sf"/>
</dbReference>
<dbReference type="Pfam" id="PF08282">
    <property type="entry name" value="Hydrolase_3"/>
    <property type="match status" value="1"/>
</dbReference>
<dbReference type="PANTHER" id="PTHR10000:SF53">
    <property type="entry name" value="5-AMINO-6-(5-PHOSPHO-D-RIBITYLAMINO)URACIL PHOSPHATASE YBJI-RELATED"/>
    <property type="match status" value="1"/>
</dbReference>
<dbReference type="GO" id="GO:0005829">
    <property type="term" value="C:cytosol"/>
    <property type="evidence" value="ECO:0007669"/>
    <property type="project" value="TreeGrafter"/>
</dbReference>
<dbReference type="GO" id="GO:0016791">
    <property type="term" value="F:phosphatase activity"/>
    <property type="evidence" value="ECO:0007669"/>
    <property type="project" value="TreeGrafter"/>
</dbReference>
<accession>A0A2T4SZE3</accession>
<dbReference type="InterPro" id="IPR000150">
    <property type="entry name" value="Cof"/>
</dbReference>
<proteinExistence type="predicted"/>
<reference evidence="1 2" key="1">
    <citation type="journal article" date="2016" name="Front. Microbiol.">
        <title>Comprehensive Phylogenetic Analysis of Bovine Non-aureus Staphylococci Species Based on Whole-Genome Sequencing.</title>
        <authorList>
            <person name="Naushad S."/>
            <person name="Barkema H.W."/>
            <person name="Luby C."/>
            <person name="Condas L.A."/>
            <person name="Nobrega D.B."/>
            <person name="Carson D.A."/>
            <person name="De Buck J."/>
        </authorList>
    </citation>
    <scope>NUCLEOTIDE SEQUENCE [LARGE SCALE GENOMIC DNA]</scope>
    <source>
        <strain evidence="1 2">SNUC 1388</strain>
    </source>
</reference>
<organism evidence="1 2">
    <name type="scientific">Staphylococcus gallinarum</name>
    <dbReference type="NCBI Taxonomy" id="1293"/>
    <lineage>
        <taxon>Bacteria</taxon>
        <taxon>Bacillati</taxon>
        <taxon>Bacillota</taxon>
        <taxon>Bacilli</taxon>
        <taxon>Bacillales</taxon>
        <taxon>Staphylococcaceae</taxon>
        <taxon>Staphylococcus</taxon>
    </lineage>
</organism>
<dbReference type="GO" id="GO:0000287">
    <property type="term" value="F:magnesium ion binding"/>
    <property type="evidence" value="ECO:0007669"/>
    <property type="project" value="TreeGrafter"/>
</dbReference>
<sequence>MNLKLVVTDMDGTFLNNEGTFDRESFHLLKNRMTEKDIKFVFCTGKQCERVEALIGEHTNDVYIIGDSATKIKYNKQVLYKAAIENHLGKKIIDDLRHIDETQTIIACTDETAFVLNNLNPSELQIVRGSYHNVTLIESFEEIKDDFLKITVHDAQQKCKYTAQLLAKDYANVYIIASEDSWIDITKQGINKGTTINKIQEHLGIEISETIAFGDGLNDIDLFKAAKYKVAMDNAYPELKAQANLIAKNNDESGVIKTLQLLIND</sequence>
<comment type="caution">
    <text evidence="1">The sequence shown here is derived from an EMBL/GenBank/DDBJ whole genome shotgun (WGS) entry which is preliminary data.</text>
</comment>
<dbReference type="AlphaFoldDB" id="A0A2T4SZE3"/>
<dbReference type="SFLD" id="SFLDS00003">
    <property type="entry name" value="Haloacid_Dehalogenase"/>
    <property type="match status" value="1"/>
</dbReference>
<evidence type="ECO:0000313" key="2">
    <source>
        <dbReference type="Proteomes" id="UP000283576"/>
    </source>
</evidence>
<dbReference type="InterPro" id="IPR023214">
    <property type="entry name" value="HAD_sf"/>
</dbReference>
<keyword evidence="1" id="KW-0378">Hydrolase</keyword>
<dbReference type="EMBL" id="QXRZ01000001">
    <property type="protein sequence ID" value="RIL44552.1"/>
    <property type="molecule type" value="Genomic_DNA"/>
</dbReference>
<dbReference type="NCBIfam" id="TIGR00099">
    <property type="entry name" value="Cof-subfamily"/>
    <property type="match status" value="1"/>
</dbReference>
<dbReference type="NCBIfam" id="TIGR01484">
    <property type="entry name" value="HAD-SF-IIB"/>
    <property type="match status" value="1"/>
</dbReference>
<dbReference type="Proteomes" id="UP000283576">
    <property type="component" value="Unassembled WGS sequence"/>
</dbReference>
<dbReference type="InterPro" id="IPR006379">
    <property type="entry name" value="HAD-SF_hydro_IIB"/>
</dbReference>
<name>A0A2T4SZE3_STAGA</name>